<organism evidence="1 2">
    <name type="scientific">Gilliamella apis</name>
    <dbReference type="NCBI Taxonomy" id="1970738"/>
    <lineage>
        <taxon>Bacteria</taxon>
        <taxon>Pseudomonadati</taxon>
        <taxon>Pseudomonadota</taxon>
        <taxon>Gammaproteobacteria</taxon>
        <taxon>Orbales</taxon>
        <taxon>Orbaceae</taxon>
        <taxon>Gilliamella</taxon>
    </lineage>
</organism>
<accession>A0A242NVF2</accession>
<proteinExistence type="predicted"/>
<gene>
    <name evidence="1" type="ORF">B6D06_04585</name>
</gene>
<sequence>MSRCVIILTPNTKPVKPTLFLSSFLSSPLYLTSVLLFLSLPFSSFALTTSTTNFIHGNAPYLTFDGGQTRVTDMNNLLGISLSDGRAYSPNNNSSTNPIILPDINETLINVNMLVPTNANSIALNTLIGAPYNYWRDDDGDGQGSNGIAVTGNLTLTITDKNNQKISRNTALDICNAPYKVVLSSDGGTLSTQYGVPKSSDFSGSSATYYINPKAPPKICFAKPTLRYGSDTEISGIDFRGPASMWDPSRGFIVQSRDPSSYGLNFPTTGANNLYFDLDIGGVGPLRWDPVTHDGITATMTPNSSGTSVRVTLTGPVANEVQWQSDSPGIIYRPSLPQTFELVGRDSLGNAIIKYGFQLKQWFINRGNKISNYNSALSWCNSIGYRVPQVKDLTNAVCSGPWSADNCQGAIGAIPSSTGNHYQRRINAGFFTEWGYLTNYIGAGTGHYYLYWTRDQSGSEQFIVYPYGGDVYMYNPAINFYEPFSFYALCSSS</sequence>
<evidence type="ECO:0000313" key="1">
    <source>
        <dbReference type="EMBL" id="OTQ50276.1"/>
    </source>
</evidence>
<dbReference type="AlphaFoldDB" id="A0A242NVF2"/>
<reference evidence="1 2" key="1">
    <citation type="submission" date="2017-03" db="EMBL/GenBank/DDBJ databases">
        <title>Comparative genomics of honeybee gut symbionts reveal geographically distinct and subgroup specific antibiotic resistance.</title>
        <authorList>
            <person name="Ludvigsen J."/>
            <person name="Porcellato D."/>
            <person name="Labee-Lund T.M."/>
            <person name="Amdam G.V."/>
            <person name="Rudi K."/>
        </authorList>
    </citation>
    <scope>NUCLEOTIDE SEQUENCE [LARGE SCALE GENOMIC DNA]</scope>
    <source>
        <strain evidence="1 2">A-4-12</strain>
    </source>
</reference>
<comment type="caution">
    <text evidence="1">The sequence shown here is derived from an EMBL/GenBank/DDBJ whole genome shotgun (WGS) entry which is preliminary data.</text>
</comment>
<evidence type="ECO:0000313" key="2">
    <source>
        <dbReference type="Proteomes" id="UP000194968"/>
    </source>
</evidence>
<protein>
    <submittedName>
        <fullName evidence="1">Uncharacterized protein</fullName>
    </submittedName>
</protein>
<name>A0A242NVF2_9GAMM</name>
<dbReference type="Proteomes" id="UP000194968">
    <property type="component" value="Unassembled WGS sequence"/>
</dbReference>
<dbReference type="EMBL" id="NASK01000088">
    <property type="protein sequence ID" value="OTQ50276.1"/>
    <property type="molecule type" value="Genomic_DNA"/>
</dbReference>